<dbReference type="InterPro" id="IPR036390">
    <property type="entry name" value="WH_DNA-bd_sf"/>
</dbReference>
<name>A0A0J9BIX7_9FIRM</name>
<dbReference type="RefSeq" id="WP_048931172.1">
    <property type="nucleotide sequence ID" value="NZ_KQ235886.1"/>
</dbReference>
<evidence type="ECO:0000256" key="1">
    <source>
        <dbReference type="ARBA" id="ARBA00009437"/>
    </source>
</evidence>
<dbReference type="Gene3D" id="3.40.190.290">
    <property type="match status" value="1"/>
</dbReference>
<sequence length="317" mass="35838">MTIRNLEIFVEVCKHMNMSKTAQNMMISQSSVSQAIHSLENEYGIRLFERLNHSLFLTNAGKQMLYLSAQILKNIEQLDTRMKDASFCNTLSIGVCTTIGNCLIHPLLEHCRSLYPDTRILVEITNSKALEKKLLSAKLDLAIVQRTKRSPYLEHIPILEDQLAIICPKNHPLAGKTVELRELEQEVFIGREKGSGTEMLLEHAFSSNSLSLNIGWVCNSIETVKQAVLHNAGIAAISSYLVQPDISSHQMGMIQVRNLRLNRQFDLVFHKDKIRDTCFQQFVDTCTGLGMKGMDNLILNALQASLPETPDHQKKYE</sequence>
<gene>
    <name evidence="6" type="ORF">HMPREF9470_05342</name>
</gene>
<evidence type="ECO:0000256" key="4">
    <source>
        <dbReference type="ARBA" id="ARBA00023163"/>
    </source>
</evidence>
<feature type="domain" description="HTH lysR-type" evidence="5">
    <location>
        <begin position="1"/>
        <end position="58"/>
    </location>
</feature>
<keyword evidence="3" id="KW-0238">DNA-binding</keyword>
<comment type="caution">
    <text evidence="6">The sequence shown here is derived from an EMBL/GenBank/DDBJ whole genome shotgun (WGS) entry which is preliminary data.</text>
</comment>
<dbReference type="SUPFAM" id="SSF53850">
    <property type="entry name" value="Periplasmic binding protein-like II"/>
    <property type="match status" value="1"/>
</dbReference>
<dbReference type="GO" id="GO:0000976">
    <property type="term" value="F:transcription cis-regulatory region binding"/>
    <property type="evidence" value="ECO:0007669"/>
    <property type="project" value="TreeGrafter"/>
</dbReference>
<proteinExistence type="inferred from homology"/>
<dbReference type="OrthoDB" id="9785745at2"/>
<evidence type="ECO:0000313" key="6">
    <source>
        <dbReference type="EMBL" id="KMW12186.1"/>
    </source>
</evidence>
<dbReference type="PANTHER" id="PTHR30126:SF39">
    <property type="entry name" value="HTH-TYPE TRANSCRIPTIONAL REGULATOR CYSL"/>
    <property type="match status" value="1"/>
</dbReference>
<dbReference type="InterPro" id="IPR005119">
    <property type="entry name" value="LysR_subst-bd"/>
</dbReference>
<dbReference type="PANTHER" id="PTHR30126">
    <property type="entry name" value="HTH-TYPE TRANSCRIPTIONAL REGULATOR"/>
    <property type="match status" value="1"/>
</dbReference>
<evidence type="ECO:0000256" key="2">
    <source>
        <dbReference type="ARBA" id="ARBA00023015"/>
    </source>
</evidence>
<dbReference type="InterPro" id="IPR036388">
    <property type="entry name" value="WH-like_DNA-bd_sf"/>
</dbReference>
<keyword evidence="4" id="KW-0804">Transcription</keyword>
<dbReference type="GO" id="GO:0003700">
    <property type="term" value="F:DNA-binding transcription factor activity"/>
    <property type="evidence" value="ECO:0007669"/>
    <property type="project" value="InterPro"/>
</dbReference>
<comment type="similarity">
    <text evidence="1">Belongs to the LysR transcriptional regulatory family.</text>
</comment>
<keyword evidence="2" id="KW-0805">Transcription regulation</keyword>
<accession>A0A0J9BIX7</accession>
<dbReference type="PROSITE" id="PS50931">
    <property type="entry name" value="HTH_LYSR"/>
    <property type="match status" value="1"/>
</dbReference>
<dbReference type="AlphaFoldDB" id="A0A0J9BIX7"/>
<evidence type="ECO:0000259" key="5">
    <source>
        <dbReference type="PROSITE" id="PS50931"/>
    </source>
</evidence>
<dbReference type="GeneID" id="93166495"/>
<dbReference type="Pfam" id="PF03466">
    <property type="entry name" value="LysR_substrate"/>
    <property type="match status" value="1"/>
</dbReference>
<dbReference type="FunFam" id="1.10.10.10:FF:000001">
    <property type="entry name" value="LysR family transcriptional regulator"/>
    <property type="match status" value="1"/>
</dbReference>
<reference evidence="6 7" key="1">
    <citation type="submission" date="2011-04" db="EMBL/GenBank/DDBJ databases">
        <title>The Genome Sequence of Clostridium citroniae WAL-19142.</title>
        <authorList>
            <consortium name="The Broad Institute Genome Sequencing Platform"/>
            <person name="Earl A."/>
            <person name="Ward D."/>
            <person name="Feldgarden M."/>
            <person name="Gevers D."/>
            <person name="Warren Y.A."/>
            <person name="Tyrrell K.L."/>
            <person name="Citron D.M."/>
            <person name="Goldstein E.J."/>
            <person name="Daigneault M."/>
            <person name="Allen-Vercoe E."/>
            <person name="Young S.K."/>
            <person name="Zeng Q."/>
            <person name="Gargeya S."/>
            <person name="Fitzgerald M."/>
            <person name="Haas B."/>
            <person name="Abouelleil A."/>
            <person name="Alvarado L."/>
            <person name="Arachchi H.M."/>
            <person name="Berlin A."/>
            <person name="Brown A."/>
            <person name="Chapman S.B."/>
            <person name="Chen Z."/>
            <person name="Dunbar C."/>
            <person name="Freedman E."/>
            <person name="Gearin G."/>
            <person name="Gellesch M."/>
            <person name="Goldberg J."/>
            <person name="Griggs A."/>
            <person name="Gujja S."/>
            <person name="Heilman E.R."/>
            <person name="Heiman D."/>
            <person name="Howarth C."/>
            <person name="Larson L."/>
            <person name="Lui A."/>
            <person name="MacDonald P.J."/>
            <person name="Mehta T."/>
            <person name="Montmayeur A."/>
            <person name="Murphy C."/>
            <person name="Neiman D."/>
            <person name="Pearson M."/>
            <person name="Priest M."/>
            <person name="Roberts A."/>
            <person name="Saif S."/>
            <person name="Shea T."/>
            <person name="Shenoy N."/>
            <person name="Sisk P."/>
            <person name="Stolte C."/>
            <person name="Sykes S."/>
            <person name="White J."/>
            <person name="Yandava C."/>
            <person name="Wortman J."/>
            <person name="Nusbaum C."/>
            <person name="Birren B."/>
        </authorList>
    </citation>
    <scope>NUCLEOTIDE SEQUENCE [LARGE SCALE GENOMIC DNA]</scope>
    <source>
        <strain evidence="6 7">WAL-19142</strain>
    </source>
</reference>
<dbReference type="EMBL" id="ADLK01000052">
    <property type="protein sequence ID" value="KMW12186.1"/>
    <property type="molecule type" value="Genomic_DNA"/>
</dbReference>
<dbReference type="SUPFAM" id="SSF46785">
    <property type="entry name" value="Winged helix' DNA-binding domain"/>
    <property type="match status" value="1"/>
</dbReference>
<dbReference type="Proteomes" id="UP000037392">
    <property type="component" value="Unassembled WGS sequence"/>
</dbReference>
<evidence type="ECO:0000256" key="3">
    <source>
        <dbReference type="ARBA" id="ARBA00023125"/>
    </source>
</evidence>
<dbReference type="Pfam" id="PF00126">
    <property type="entry name" value="HTH_1"/>
    <property type="match status" value="1"/>
</dbReference>
<organism evidence="6 7">
    <name type="scientific">[Clostridium] citroniae WAL-19142</name>
    <dbReference type="NCBI Taxonomy" id="742734"/>
    <lineage>
        <taxon>Bacteria</taxon>
        <taxon>Bacillati</taxon>
        <taxon>Bacillota</taxon>
        <taxon>Clostridia</taxon>
        <taxon>Lachnospirales</taxon>
        <taxon>Lachnospiraceae</taxon>
        <taxon>Enterocloster</taxon>
    </lineage>
</organism>
<dbReference type="PRINTS" id="PR00039">
    <property type="entry name" value="HTHLYSR"/>
</dbReference>
<dbReference type="InterPro" id="IPR000847">
    <property type="entry name" value="LysR_HTH_N"/>
</dbReference>
<evidence type="ECO:0000313" key="7">
    <source>
        <dbReference type="Proteomes" id="UP000037392"/>
    </source>
</evidence>
<protein>
    <recommendedName>
        <fullName evidence="5">HTH lysR-type domain-containing protein</fullName>
    </recommendedName>
</protein>
<dbReference type="Gene3D" id="1.10.10.10">
    <property type="entry name" value="Winged helix-like DNA-binding domain superfamily/Winged helix DNA-binding domain"/>
    <property type="match status" value="1"/>
</dbReference>
<dbReference type="PATRIC" id="fig|742734.4.peg.5713"/>